<protein>
    <recommendedName>
        <fullName evidence="1">Glycosyltransferase 2-like domain-containing protein</fullName>
    </recommendedName>
</protein>
<feature type="domain" description="Glycosyltransferase 2-like" evidence="1">
    <location>
        <begin position="1"/>
        <end position="147"/>
    </location>
</feature>
<dbReference type="GO" id="GO:0016758">
    <property type="term" value="F:hexosyltransferase activity"/>
    <property type="evidence" value="ECO:0007669"/>
    <property type="project" value="UniProtKB-ARBA"/>
</dbReference>
<dbReference type="PANTHER" id="PTHR22916:SF3">
    <property type="entry name" value="UDP-GLCNAC:BETAGAL BETA-1,3-N-ACETYLGLUCOSAMINYLTRANSFERASE-LIKE PROTEIN 1"/>
    <property type="match status" value="1"/>
</dbReference>
<dbReference type="Gene3D" id="3.90.550.10">
    <property type="entry name" value="Spore Coat Polysaccharide Biosynthesis Protein SpsA, Chain A"/>
    <property type="match status" value="1"/>
</dbReference>
<gene>
    <name evidence="2" type="ORF">BKD89_00300</name>
</gene>
<organism evidence="2 3">
    <name type="scientific">Methanomethylophilus alvi</name>
    <dbReference type="NCBI Taxonomy" id="1291540"/>
    <lineage>
        <taxon>Archaea</taxon>
        <taxon>Methanobacteriati</taxon>
        <taxon>Thermoplasmatota</taxon>
        <taxon>Thermoplasmata</taxon>
        <taxon>Methanomassiliicoccales</taxon>
        <taxon>Methanomethylophilaceae</taxon>
        <taxon>Methanomethylophilus</taxon>
    </lineage>
</organism>
<dbReference type="Pfam" id="PF00535">
    <property type="entry name" value="Glycos_transf_2"/>
    <property type="match status" value="1"/>
</dbReference>
<dbReference type="SUPFAM" id="SSF53448">
    <property type="entry name" value="Nucleotide-diphospho-sugar transferases"/>
    <property type="match status" value="1"/>
</dbReference>
<sequence length="319" mass="36912">MPIFNGARYIDDCVGFLKAQTFRDFETLLCVDVKSTDGSLEKAREAAPSLPRCRVVEQTDDMHLAGARNVGLRNATGKFIWFYDVDDAPVPELLEECVRVQTENRACMVCFNAMNVGPDGVVREKRGREYPVLNMTCGEAFSSWVPMKIPVTAWSKFVSREVLLDNGLFFEDTMAEDISFTYGIIQCCDRISVYLRPLYGYRQTRGSITRTKENMDRRGRDEIAAYNGVDSMKMDPEVREKVLRNNAYIKMRSSGHMGKEAFLEFAKGPEFKDLYDRYLKGHFEGWGFYHFPRVYYAGIRFYLKYLYKRNGSTYMRTKL</sequence>
<dbReference type="Proteomes" id="UP000273278">
    <property type="component" value="Chromosome"/>
</dbReference>
<dbReference type="EMBL" id="CP017686">
    <property type="protein sequence ID" value="AYQ54262.1"/>
    <property type="molecule type" value="Genomic_DNA"/>
</dbReference>
<evidence type="ECO:0000259" key="1">
    <source>
        <dbReference type="Pfam" id="PF00535"/>
    </source>
</evidence>
<name>A0A3G3IFE4_9ARCH</name>
<dbReference type="AlphaFoldDB" id="A0A3G3IFE4"/>
<proteinExistence type="predicted"/>
<evidence type="ECO:0000313" key="3">
    <source>
        <dbReference type="Proteomes" id="UP000273278"/>
    </source>
</evidence>
<dbReference type="InterPro" id="IPR029044">
    <property type="entry name" value="Nucleotide-diphossugar_trans"/>
</dbReference>
<reference evidence="2 3" key="1">
    <citation type="submission" date="2016-10" db="EMBL/GenBank/DDBJ databases">
        <title>Complete genome of the TMA-utilizing, human hosted archaeon Methanomethylophilus alvus Gen. nov, sp. nov., strain Mx-05, derived from a pure culture.</title>
        <authorList>
            <person name="Brugere J.-F."/>
            <person name="Ben Hania W."/>
            <person name="Chaudhary P.P."/>
            <person name="Gaci N."/>
            <person name="Borrel G."/>
            <person name="Cao Van Tuat L."/>
            <person name="Fardeau M.-L."/>
            <person name="Harris H.M.B."/>
            <person name="O'Toole P.W."/>
            <person name="Ollivier B."/>
        </authorList>
    </citation>
    <scope>NUCLEOTIDE SEQUENCE [LARGE SCALE GENOMIC DNA]</scope>
    <source>
        <strain evidence="2 3">Mx-05</strain>
    </source>
</reference>
<dbReference type="PANTHER" id="PTHR22916">
    <property type="entry name" value="GLYCOSYLTRANSFERASE"/>
    <property type="match status" value="1"/>
</dbReference>
<accession>A0A3G3IFE4</accession>
<evidence type="ECO:0000313" key="2">
    <source>
        <dbReference type="EMBL" id="AYQ54262.1"/>
    </source>
</evidence>
<dbReference type="InterPro" id="IPR001173">
    <property type="entry name" value="Glyco_trans_2-like"/>
</dbReference>
<dbReference type="CDD" id="cd00761">
    <property type="entry name" value="Glyco_tranf_GTA_type"/>
    <property type="match status" value="1"/>
</dbReference>